<name>A0A084AJU6_STACB</name>
<sequence length="127" mass="13668">MKALQDAQCICRLLRQAESFIERRCFKAYVTIAFASGHSNVIPRAASSAVRAAHKRSVTPNQGASGRGPTAHHHFVAASGKDATVALRCSILASAEKTVAVLRSVALETYSLDQGISTAMQRQRMRA</sequence>
<dbReference type="EMBL" id="KL648696">
    <property type="protein sequence ID" value="KEY65575.1"/>
    <property type="molecule type" value="Genomic_DNA"/>
</dbReference>
<proteinExistence type="predicted"/>
<dbReference type="AlphaFoldDB" id="A0A084AJU6"/>
<evidence type="ECO:0000313" key="2">
    <source>
        <dbReference type="EMBL" id="KEY65575.1"/>
    </source>
</evidence>
<dbReference type="Proteomes" id="UP000028045">
    <property type="component" value="Unassembled WGS sequence"/>
</dbReference>
<reference evidence="2 3" key="1">
    <citation type="journal article" date="2014" name="BMC Genomics">
        <title>Comparative genome sequencing reveals chemotype-specific gene clusters in the toxigenic black mold Stachybotrys.</title>
        <authorList>
            <person name="Semeiks J."/>
            <person name="Borek D."/>
            <person name="Otwinowski Z."/>
            <person name="Grishin N.V."/>
        </authorList>
    </citation>
    <scope>NUCLEOTIDE SEQUENCE [LARGE SCALE GENOMIC DNA]</scope>
    <source>
        <strain evidence="3">CBS 109288 / IBT 7711</strain>
    </source>
</reference>
<organism evidence="2 3">
    <name type="scientific">Stachybotrys chartarum (strain CBS 109288 / IBT 7711)</name>
    <name type="common">Toxic black mold</name>
    <name type="synonym">Stilbospora chartarum</name>
    <dbReference type="NCBI Taxonomy" id="1280523"/>
    <lineage>
        <taxon>Eukaryota</taxon>
        <taxon>Fungi</taxon>
        <taxon>Dikarya</taxon>
        <taxon>Ascomycota</taxon>
        <taxon>Pezizomycotina</taxon>
        <taxon>Sordariomycetes</taxon>
        <taxon>Hypocreomycetidae</taxon>
        <taxon>Hypocreales</taxon>
        <taxon>Stachybotryaceae</taxon>
        <taxon>Stachybotrys</taxon>
    </lineage>
</organism>
<evidence type="ECO:0000256" key="1">
    <source>
        <dbReference type="SAM" id="MobiDB-lite"/>
    </source>
</evidence>
<evidence type="ECO:0000313" key="3">
    <source>
        <dbReference type="Proteomes" id="UP000028045"/>
    </source>
</evidence>
<accession>A0A084AJU6</accession>
<gene>
    <name evidence="2" type="ORF">S7711_11523</name>
</gene>
<feature type="region of interest" description="Disordered" evidence="1">
    <location>
        <begin position="52"/>
        <end position="72"/>
    </location>
</feature>
<dbReference type="HOGENOM" id="CLU_1971921_0_0_1"/>
<protein>
    <submittedName>
        <fullName evidence="2">Uncharacterized protein</fullName>
    </submittedName>
</protein>
<keyword evidence="3" id="KW-1185">Reference proteome</keyword>